<dbReference type="AlphaFoldDB" id="A0A2U2BGQ5"/>
<reference evidence="1 2" key="1">
    <citation type="submission" date="2018-05" db="EMBL/GenBank/DDBJ databases">
        <title>Genome Sequence of an Efficient Indole-Degrading Bacterium, Alcaligenes sp.YBY.</title>
        <authorList>
            <person name="Yang B."/>
        </authorList>
    </citation>
    <scope>NUCLEOTIDE SEQUENCE [LARGE SCALE GENOMIC DNA]</scope>
    <source>
        <strain evidence="1 2">YBY</strain>
    </source>
</reference>
<proteinExistence type="predicted"/>
<dbReference type="InterPro" id="IPR019659">
    <property type="entry name" value="DUF2514"/>
</dbReference>
<name>A0A2U2BGQ5_ALCFA</name>
<dbReference type="Proteomes" id="UP000245216">
    <property type="component" value="Unassembled WGS sequence"/>
</dbReference>
<dbReference type="Pfam" id="PF10721">
    <property type="entry name" value="DUF2514"/>
    <property type="match status" value="1"/>
</dbReference>
<protein>
    <recommendedName>
        <fullName evidence="3">DUF2514 family protein</fullName>
    </recommendedName>
</protein>
<reference evidence="1 2" key="2">
    <citation type="submission" date="2018-05" db="EMBL/GenBank/DDBJ databases">
        <authorList>
            <person name="Lanie J.A."/>
            <person name="Ng W.-L."/>
            <person name="Kazmierczak K.M."/>
            <person name="Andrzejewski T.M."/>
            <person name="Davidsen T.M."/>
            <person name="Wayne K.J."/>
            <person name="Tettelin H."/>
            <person name="Glass J.I."/>
            <person name="Rusch D."/>
            <person name="Podicherti R."/>
            <person name="Tsui H.-C.T."/>
            <person name="Winkler M.E."/>
        </authorList>
    </citation>
    <scope>NUCLEOTIDE SEQUENCE [LARGE SCALE GENOMIC DNA]</scope>
    <source>
        <strain evidence="1 2">YBY</strain>
    </source>
</reference>
<gene>
    <name evidence="1" type="ORF">DF183_15330</name>
</gene>
<sequence>MSVKSALAGAAVLAALFLWGTLYGQGQYRKGYELAHAETRAAQLQAEVRARLMEQRLQKEVEDVRVTYQMQLDAAQRAAVAARTDLDGLRGKLATANDRVAAQAARAGHALDENARIASQLRNVVGLCAERYTEMARVADGYRSALGGLQGYVFELRK</sequence>
<evidence type="ECO:0000313" key="1">
    <source>
        <dbReference type="EMBL" id="PWE13198.1"/>
    </source>
</evidence>
<accession>A0A2U2BGQ5</accession>
<evidence type="ECO:0000313" key="2">
    <source>
        <dbReference type="Proteomes" id="UP000245216"/>
    </source>
</evidence>
<organism evidence="1 2">
    <name type="scientific">Alcaligenes faecalis</name>
    <dbReference type="NCBI Taxonomy" id="511"/>
    <lineage>
        <taxon>Bacteria</taxon>
        <taxon>Pseudomonadati</taxon>
        <taxon>Pseudomonadota</taxon>
        <taxon>Betaproteobacteria</taxon>
        <taxon>Burkholderiales</taxon>
        <taxon>Alcaligenaceae</taxon>
        <taxon>Alcaligenes</taxon>
    </lineage>
</organism>
<evidence type="ECO:0008006" key="3">
    <source>
        <dbReference type="Google" id="ProtNLM"/>
    </source>
</evidence>
<dbReference type="RefSeq" id="WP_109089520.1">
    <property type="nucleotide sequence ID" value="NZ_QEXO01000004.1"/>
</dbReference>
<comment type="caution">
    <text evidence="1">The sequence shown here is derived from an EMBL/GenBank/DDBJ whole genome shotgun (WGS) entry which is preliminary data.</text>
</comment>
<dbReference type="EMBL" id="QEXO01000004">
    <property type="protein sequence ID" value="PWE13198.1"/>
    <property type="molecule type" value="Genomic_DNA"/>
</dbReference>